<accession>A0A067R9A7</accession>
<proteinExistence type="predicted"/>
<dbReference type="InParanoid" id="A0A067R9A7"/>
<dbReference type="Gene3D" id="1.10.10.60">
    <property type="entry name" value="Homeodomain-like"/>
    <property type="match status" value="1"/>
</dbReference>
<dbReference type="AlphaFoldDB" id="A0A067R9A7"/>
<sequence length="167" mass="19436">MLCKDLKQLFRVSAMASCEKKCSVELSIEKKKLVLDELGKGRSHRSIAADFGISKTTVGNIFKKREAVLRTWRTNANSNHIYRKRKSRRTTSVEPWNVRQECVRHRFCHRHEMQSTQPSKYSTASTANCRYSRESIKIFDLVNRLDFGSPVPRTTSHKRPRFPTTYA</sequence>
<evidence type="ECO:0008006" key="4">
    <source>
        <dbReference type="Google" id="ProtNLM"/>
    </source>
</evidence>
<dbReference type="InterPro" id="IPR009057">
    <property type="entry name" value="Homeodomain-like_sf"/>
</dbReference>
<dbReference type="Proteomes" id="UP000027135">
    <property type="component" value="Unassembled WGS sequence"/>
</dbReference>
<dbReference type="EMBL" id="KK852618">
    <property type="protein sequence ID" value="KDR20141.1"/>
    <property type="molecule type" value="Genomic_DNA"/>
</dbReference>
<keyword evidence="3" id="KW-1185">Reference proteome</keyword>
<evidence type="ECO:0000313" key="2">
    <source>
        <dbReference type="EMBL" id="KDR20141.1"/>
    </source>
</evidence>
<protein>
    <recommendedName>
        <fullName evidence="4">HTH psq-type domain-containing protein</fullName>
    </recommendedName>
</protein>
<dbReference type="GO" id="GO:0005634">
    <property type="term" value="C:nucleus"/>
    <property type="evidence" value="ECO:0007669"/>
    <property type="project" value="UniProtKB-SubCell"/>
</dbReference>
<evidence type="ECO:0000313" key="3">
    <source>
        <dbReference type="Proteomes" id="UP000027135"/>
    </source>
</evidence>
<comment type="subcellular location">
    <subcellularLocation>
        <location evidence="1">Nucleus</location>
    </subcellularLocation>
</comment>
<name>A0A067R9A7_ZOONE</name>
<dbReference type="SUPFAM" id="SSF46689">
    <property type="entry name" value="Homeodomain-like"/>
    <property type="match status" value="1"/>
</dbReference>
<gene>
    <name evidence="2" type="ORF">L798_05629</name>
</gene>
<organism evidence="2 3">
    <name type="scientific">Zootermopsis nevadensis</name>
    <name type="common">Dampwood termite</name>
    <dbReference type="NCBI Taxonomy" id="136037"/>
    <lineage>
        <taxon>Eukaryota</taxon>
        <taxon>Metazoa</taxon>
        <taxon>Ecdysozoa</taxon>
        <taxon>Arthropoda</taxon>
        <taxon>Hexapoda</taxon>
        <taxon>Insecta</taxon>
        <taxon>Pterygota</taxon>
        <taxon>Neoptera</taxon>
        <taxon>Polyneoptera</taxon>
        <taxon>Dictyoptera</taxon>
        <taxon>Blattodea</taxon>
        <taxon>Blattoidea</taxon>
        <taxon>Termitoidae</taxon>
        <taxon>Termopsidae</taxon>
        <taxon>Zootermopsis</taxon>
    </lineage>
</organism>
<evidence type="ECO:0000256" key="1">
    <source>
        <dbReference type="ARBA" id="ARBA00004123"/>
    </source>
</evidence>
<reference evidence="2 3" key="1">
    <citation type="journal article" date="2014" name="Nat. Commun.">
        <title>Molecular traces of alternative social organization in a termite genome.</title>
        <authorList>
            <person name="Terrapon N."/>
            <person name="Li C."/>
            <person name="Robertson H.M."/>
            <person name="Ji L."/>
            <person name="Meng X."/>
            <person name="Booth W."/>
            <person name="Chen Z."/>
            <person name="Childers C.P."/>
            <person name="Glastad K.M."/>
            <person name="Gokhale K."/>
            <person name="Gowin J."/>
            <person name="Gronenberg W."/>
            <person name="Hermansen R.A."/>
            <person name="Hu H."/>
            <person name="Hunt B.G."/>
            <person name="Huylmans A.K."/>
            <person name="Khalil S.M."/>
            <person name="Mitchell R.D."/>
            <person name="Munoz-Torres M.C."/>
            <person name="Mustard J.A."/>
            <person name="Pan H."/>
            <person name="Reese J.T."/>
            <person name="Scharf M.E."/>
            <person name="Sun F."/>
            <person name="Vogel H."/>
            <person name="Xiao J."/>
            <person name="Yang W."/>
            <person name="Yang Z."/>
            <person name="Yang Z."/>
            <person name="Zhou J."/>
            <person name="Zhu J."/>
            <person name="Brent C.S."/>
            <person name="Elsik C.G."/>
            <person name="Goodisman M.A."/>
            <person name="Liberles D.A."/>
            <person name="Roe R.M."/>
            <person name="Vargo E.L."/>
            <person name="Vilcinskas A."/>
            <person name="Wang J."/>
            <person name="Bornberg-Bauer E."/>
            <person name="Korb J."/>
            <person name="Zhang G."/>
            <person name="Liebig J."/>
        </authorList>
    </citation>
    <scope>NUCLEOTIDE SEQUENCE [LARGE SCALE GENOMIC DNA]</scope>
    <source>
        <tissue evidence="2">Whole organism</tissue>
    </source>
</reference>